<sequence length="127" mass="14252">MEKRLDFKCSSCGEEFVFLNGVEKSSKDKDAINAAIVDYSESFKNEINEAINKEGFIEAIATFHPKFCSKCNVIVQGISVSSVYKNGKISIIESECPYCSSELKKIDYKFLKCPNCKKGLLKVKEVD</sequence>
<accession>A0A1H9Q338</accession>
<evidence type="ECO:0000313" key="1">
    <source>
        <dbReference type="EMBL" id="SER54996.1"/>
    </source>
</evidence>
<gene>
    <name evidence="1" type="ORF">SAMN02910429_00433</name>
</gene>
<dbReference type="EMBL" id="FOGW01000005">
    <property type="protein sequence ID" value="SER54996.1"/>
    <property type="molecule type" value="Genomic_DNA"/>
</dbReference>
<protein>
    <submittedName>
        <fullName evidence="1">Uncharacterized protein</fullName>
    </submittedName>
</protein>
<keyword evidence="2" id="KW-1185">Reference proteome</keyword>
<proteinExistence type="predicted"/>
<dbReference type="Proteomes" id="UP000182471">
    <property type="component" value="Unassembled WGS sequence"/>
</dbReference>
<dbReference type="RefSeq" id="WP_022747898.1">
    <property type="nucleotide sequence ID" value="NZ_FOGW01000005.1"/>
</dbReference>
<dbReference type="AlphaFoldDB" id="A0A1H9Q338"/>
<evidence type="ECO:0000313" key="2">
    <source>
        <dbReference type="Proteomes" id="UP000182471"/>
    </source>
</evidence>
<organism evidence="1 2">
    <name type="scientific">Lachnobacterium bovis</name>
    <dbReference type="NCBI Taxonomy" id="140626"/>
    <lineage>
        <taxon>Bacteria</taxon>
        <taxon>Bacillati</taxon>
        <taxon>Bacillota</taxon>
        <taxon>Clostridia</taxon>
        <taxon>Lachnospirales</taxon>
        <taxon>Lachnospiraceae</taxon>
        <taxon>Lachnobacterium</taxon>
    </lineage>
</organism>
<name>A0A1H9Q338_9FIRM</name>
<reference evidence="2" key="1">
    <citation type="submission" date="2016-10" db="EMBL/GenBank/DDBJ databases">
        <authorList>
            <person name="Varghese N."/>
            <person name="Submissions S."/>
        </authorList>
    </citation>
    <scope>NUCLEOTIDE SEQUENCE [LARGE SCALE GENOMIC DNA]</scope>
    <source>
        <strain evidence="2">S1b</strain>
    </source>
</reference>